<gene>
    <name evidence="3" type="ORF">A3J46_03185</name>
</gene>
<feature type="compositionally biased region" description="Pro residues" evidence="1">
    <location>
        <begin position="133"/>
        <end position="146"/>
    </location>
</feature>
<accession>A0A1F8F9D3</accession>
<dbReference type="AlphaFoldDB" id="A0A1F8F9D3"/>
<evidence type="ECO:0000256" key="2">
    <source>
        <dbReference type="SAM" id="Phobius"/>
    </source>
</evidence>
<reference evidence="3 4" key="1">
    <citation type="journal article" date="2016" name="Nat. Commun.">
        <title>Thousands of microbial genomes shed light on interconnected biogeochemical processes in an aquifer system.</title>
        <authorList>
            <person name="Anantharaman K."/>
            <person name="Brown C.T."/>
            <person name="Hug L.A."/>
            <person name="Sharon I."/>
            <person name="Castelle C.J."/>
            <person name="Probst A.J."/>
            <person name="Thomas B.C."/>
            <person name="Singh A."/>
            <person name="Wilkins M.J."/>
            <person name="Karaoz U."/>
            <person name="Brodie E.L."/>
            <person name="Williams K.H."/>
            <person name="Hubbard S.S."/>
            <person name="Banfield J.F."/>
        </authorList>
    </citation>
    <scope>NUCLEOTIDE SEQUENCE [LARGE SCALE GENOMIC DNA]</scope>
</reference>
<keyword evidence="2" id="KW-1133">Transmembrane helix</keyword>
<evidence type="ECO:0000256" key="1">
    <source>
        <dbReference type="SAM" id="MobiDB-lite"/>
    </source>
</evidence>
<name>A0A1F8F9D3_9BACT</name>
<evidence type="ECO:0000313" key="3">
    <source>
        <dbReference type="EMBL" id="OGN08869.1"/>
    </source>
</evidence>
<dbReference type="EMBL" id="MGJP01000051">
    <property type="protein sequence ID" value="OGN08869.1"/>
    <property type="molecule type" value="Genomic_DNA"/>
</dbReference>
<comment type="caution">
    <text evidence="3">The sequence shown here is derived from an EMBL/GenBank/DDBJ whole genome shotgun (WGS) entry which is preliminary data.</text>
</comment>
<sequence>MADDQTNKPLGTAPLTNLDASRDNKPSTIDDLVKELSKNNGPNQPPLTSSSASQKPPSPLTSASQGLPPNLPGIKIDNKPFDVAQGKPSVVPPPSAPIGGGGSFRPEPPRPEPSLTRPPQPPLAGGLSRPQPFSSPPSPPAKPPIPSASLSKLSGVQEYRSSIRTMGEDISSIKSGQKPSGIDIPRKITPEIPTTPGVPRPAPLPSPLIGGPISSIGLGKSEKTGPLPVIPTPKKPDELSKPIIIKPPITVPDRKTGFNPVFYMLIASILAVGGFLYWYLVLRVSEPEIILSPTPTIISTPAPAVKTLGEIFTGAPVNFEILTTGDIGNGFGVFVKNLDVPINEFLKINFVENVDNILLPLSFLDILEKDFVAYPTDLKNNVTDLIVAAYGQTETFKEDGSFNLDLQDVKKTVFVAKIRDSISVQAIMRDWEFTIADDLADYLLVADTSKEAGIDFLDNVYREVSIRYRNFPFPDITVDYAAVNSSGQNYLVISGSREAIYSAIDVLLEQ</sequence>
<feature type="compositionally biased region" description="Polar residues" evidence="1">
    <location>
        <begin position="38"/>
        <end position="67"/>
    </location>
</feature>
<feature type="transmembrane region" description="Helical" evidence="2">
    <location>
        <begin position="261"/>
        <end position="282"/>
    </location>
</feature>
<proteinExistence type="predicted"/>
<organism evidence="3 4">
    <name type="scientific">Candidatus Yanofskybacteria bacterium RIFCSPHIGHO2_02_FULL_41_11</name>
    <dbReference type="NCBI Taxonomy" id="1802675"/>
    <lineage>
        <taxon>Bacteria</taxon>
        <taxon>Candidatus Yanofskyibacteriota</taxon>
    </lineage>
</organism>
<dbReference type="Proteomes" id="UP000177167">
    <property type="component" value="Unassembled WGS sequence"/>
</dbReference>
<evidence type="ECO:0000313" key="4">
    <source>
        <dbReference type="Proteomes" id="UP000177167"/>
    </source>
</evidence>
<protein>
    <submittedName>
        <fullName evidence="3">Uncharacterized protein</fullName>
    </submittedName>
</protein>
<keyword evidence="2" id="KW-0472">Membrane</keyword>
<feature type="region of interest" description="Disordered" evidence="1">
    <location>
        <begin position="1"/>
        <end position="155"/>
    </location>
</feature>
<keyword evidence="2" id="KW-0812">Transmembrane</keyword>